<gene>
    <name evidence="2" type="ORF">JL107_09830</name>
</gene>
<evidence type="ECO:0000313" key="3">
    <source>
        <dbReference type="Proteomes" id="UP000663801"/>
    </source>
</evidence>
<organism evidence="2 3">
    <name type="scientific">Nakamurella flavida</name>
    <dbReference type="NCBI Taxonomy" id="363630"/>
    <lineage>
        <taxon>Bacteria</taxon>
        <taxon>Bacillati</taxon>
        <taxon>Actinomycetota</taxon>
        <taxon>Actinomycetes</taxon>
        <taxon>Nakamurellales</taxon>
        <taxon>Nakamurellaceae</taxon>
        <taxon>Nakamurella</taxon>
    </lineage>
</organism>
<proteinExistence type="predicted"/>
<comment type="caution">
    <text evidence="2">The sequence shown here is derived from an EMBL/GenBank/DDBJ whole genome shotgun (WGS) entry which is preliminary data.</text>
</comment>
<name>A0A939C0I0_9ACTN</name>
<protein>
    <submittedName>
        <fullName evidence="2">Uncharacterized protein</fullName>
    </submittedName>
</protein>
<keyword evidence="3" id="KW-1185">Reference proteome</keyword>
<keyword evidence="1" id="KW-0732">Signal</keyword>
<dbReference type="EMBL" id="JAERWL010000008">
    <property type="protein sequence ID" value="MBM9476743.1"/>
    <property type="molecule type" value="Genomic_DNA"/>
</dbReference>
<evidence type="ECO:0000256" key="1">
    <source>
        <dbReference type="SAM" id="SignalP"/>
    </source>
</evidence>
<feature type="chain" id="PRO_5036760064" evidence="1">
    <location>
        <begin position="30"/>
        <end position="74"/>
    </location>
</feature>
<sequence>MRIRAAIVATAGACAVVGVSVFGAGAAVAAEQPGAAAEIRAGVSAPVEFPSLGTDRLGKDLPVIPWRPVGDIWD</sequence>
<reference evidence="2" key="1">
    <citation type="submission" date="2021-01" db="EMBL/GenBank/DDBJ databases">
        <title>KCTC 19127 draft genome.</title>
        <authorList>
            <person name="An D."/>
        </authorList>
    </citation>
    <scope>NUCLEOTIDE SEQUENCE</scope>
    <source>
        <strain evidence="2">KCTC 19127</strain>
    </source>
</reference>
<dbReference type="Proteomes" id="UP000663801">
    <property type="component" value="Unassembled WGS sequence"/>
</dbReference>
<dbReference type="AlphaFoldDB" id="A0A939C0I0"/>
<feature type="signal peptide" evidence="1">
    <location>
        <begin position="1"/>
        <end position="29"/>
    </location>
</feature>
<accession>A0A939C0I0</accession>
<evidence type="ECO:0000313" key="2">
    <source>
        <dbReference type="EMBL" id="MBM9476743.1"/>
    </source>
</evidence>
<dbReference type="RefSeq" id="WP_205256850.1">
    <property type="nucleotide sequence ID" value="NZ_BAAAPV010000004.1"/>
</dbReference>